<reference evidence="2" key="1">
    <citation type="submission" date="2016-10" db="EMBL/GenBank/DDBJ databases">
        <authorList>
            <person name="Varghese N."/>
            <person name="Submissions S."/>
        </authorList>
    </citation>
    <scope>NUCLEOTIDE SEQUENCE [LARGE SCALE GENOMIC DNA]</scope>
    <source>
        <strain evidence="2">ATCC 700689</strain>
    </source>
</reference>
<evidence type="ECO:0000313" key="1">
    <source>
        <dbReference type="EMBL" id="SDI73532.1"/>
    </source>
</evidence>
<dbReference type="Proteomes" id="UP000182894">
    <property type="component" value="Unassembled WGS sequence"/>
</dbReference>
<sequence length="190" mass="21277">MVLLLLRSRSRDEPRSYRVTCLDRSRASRGDAGIDAPRHCGRRASCQAFLRGALERSKSRRRVTSGKPHSLGLLPVPGRSRASALLHLAGKRRRGARRWRNEYSCCPAGRSRIAARPTACGRSRTVTCRGAFDSAEGVGARLPAIWRAAAANPDAALYQAYRVRWFCCRFPADRGQARSYICRSFPRFAW</sequence>
<dbReference type="STRING" id="89065.SAMN05216605_116127"/>
<evidence type="ECO:0000313" key="2">
    <source>
        <dbReference type="Proteomes" id="UP000182894"/>
    </source>
</evidence>
<organism evidence="1 2">
    <name type="scientific">Pseudomonas abietaniphila</name>
    <dbReference type="NCBI Taxonomy" id="89065"/>
    <lineage>
        <taxon>Bacteria</taxon>
        <taxon>Pseudomonadati</taxon>
        <taxon>Pseudomonadota</taxon>
        <taxon>Gammaproteobacteria</taxon>
        <taxon>Pseudomonadales</taxon>
        <taxon>Pseudomonadaceae</taxon>
        <taxon>Pseudomonas</taxon>
    </lineage>
</organism>
<gene>
    <name evidence="1" type="ORF">SAMN05216605_116127</name>
</gene>
<accession>A0A1G8N008</accession>
<dbReference type="EMBL" id="FNCO01000016">
    <property type="protein sequence ID" value="SDI73532.1"/>
    <property type="molecule type" value="Genomic_DNA"/>
</dbReference>
<dbReference type="AlphaFoldDB" id="A0A1G8N008"/>
<proteinExistence type="predicted"/>
<keyword evidence="2" id="KW-1185">Reference proteome</keyword>
<protein>
    <submittedName>
        <fullName evidence="1">Uncharacterized protein</fullName>
    </submittedName>
</protein>
<name>A0A1G8N008_9PSED</name>